<dbReference type="InterPro" id="IPR036872">
    <property type="entry name" value="CH_dom_sf"/>
</dbReference>
<reference evidence="7 8" key="1">
    <citation type="submission" date="2018-03" db="EMBL/GenBank/DDBJ databases">
        <authorList>
            <person name="Fogelqvist J."/>
        </authorList>
    </citation>
    <scope>NUCLEOTIDE SEQUENCE [LARGE SCALE GENOMIC DNA]</scope>
</reference>
<dbReference type="Gene3D" id="1.25.10.10">
    <property type="entry name" value="Leucine-rich Repeat Variant"/>
    <property type="match status" value="1"/>
</dbReference>
<keyword evidence="2" id="KW-0963">Cytoplasm</keyword>
<feature type="region of interest" description="Disordered" evidence="5">
    <location>
        <begin position="138"/>
        <end position="168"/>
    </location>
</feature>
<dbReference type="Pfam" id="PF00307">
    <property type="entry name" value="CH"/>
    <property type="match status" value="1"/>
</dbReference>
<dbReference type="GO" id="GO:0005737">
    <property type="term" value="C:cytoplasm"/>
    <property type="evidence" value="ECO:0007669"/>
    <property type="project" value="UniProtKB-SubCell"/>
</dbReference>
<name>A0A3P3Y5A5_PLABS</name>
<dbReference type="CDD" id="cd21223">
    <property type="entry name" value="CH_ASPM_rpt1"/>
    <property type="match status" value="1"/>
</dbReference>
<dbReference type="PROSITE" id="PS50021">
    <property type="entry name" value="CH"/>
    <property type="match status" value="2"/>
</dbReference>
<evidence type="ECO:0000256" key="5">
    <source>
        <dbReference type="SAM" id="MobiDB-lite"/>
    </source>
</evidence>
<evidence type="ECO:0000313" key="7">
    <source>
        <dbReference type="EMBL" id="SPQ95363.1"/>
    </source>
</evidence>
<dbReference type="GO" id="GO:0007051">
    <property type="term" value="P:spindle organization"/>
    <property type="evidence" value="ECO:0007669"/>
    <property type="project" value="TreeGrafter"/>
</dbReference>
<evidence type="ECO:0000256" key="4">
    <source>
        <dbReference type="ARBA" id="ARBA00023054"/>
    </source>
</evidence>
<dbReference type="InterPro" id="IPR013783">
    <property type="entry name" value="Ig-like_fold"/>
</dbReference>
<dbReference type="PANTHER" id="PTHR22706">
    <property type="entry name" value="ASSEMBLY FACTOR FOR SPINDLE MICROTUBULES"/>
    <property type="match status" value="1"/>
</dbReference>
<sequence length="1221" mass="135491">MGEGVAACAVDVGAAEAPPPETDAIMDAAGACLRLEGFAPPTFVEFGRVRVGTSSRKSLTIVNPGRSALSVVIDPIADPAFQLDRTVLDVAECGGRADVFITWSPTEGNPDGKNVRVSLSLRSNSRQKFKVVLTGASVRGSHDPRRGTRPRRKWNSTKAKPSRNNFVDENVDDNSVVATEPVMSTGKGVAWTADLEAPLQLAYDEQWMEKQTTGFVAWVNFVFKQREFPESFISERETNTTFTTAAERRAHAHLLQRAFYFYRSHPVQTIISRLEKAVSEGQLRIRDDIQMLNDLGLRDRFVGILSSYHNAWLRLALETVYGEFLAKSLCLRHFIQTRLLSNAEIDREHAYMYTPQGQPFFTEAHQPAMRSFVLKKFLQLVLFLDMAKTQNVFPVSPRLFNTTGTIKSTKAVLFEFSAVFMAGMGDFARAIFLSCGYECAASQSPLDEFDFSVKDLGNDFRDGVRLCALADRPEIFKKVLLPAVNTTRKKHNVGLAMQAFFDQGISLNSCPADEIVSGNREHTLDLLWRVAIQLRIPALVDAATLFWESRLIERDLTKDRLFAKANLGSPPIMYPNCPQLQCILRWCMAICAHYDVPIFNFTSSFADGRAFAFLIHYYYPQLVRREDIRGARPAHDDTVLGESADRLSNDMPWADFIDVSLPFEGSSELGCIPMLVPIPGSNSFRSAPDEKVVVIFLSYLSARLVTLSQEAHAARKIQKAWRALRISRMTSRFYGSAVVVQAGLHTVLLGRIQAARHIIMAALKSYSLSVGARARCIATVTLGAVLANCRPCRDIQKHMAVRTLQASLLSSSFAAHVKRCFAVVFDSVCSSPCSRSYNFAEAWLAAVHETWRAARLLQLRKQVSARSVVRVMVTFAQARSLRKLNASLVLQSSLRALSTAGLNAWLVPNWCQKRLAFRRSSAIALIGQRCVRAVQLRRRVSSGLSIAQAALSTFIAMNNARLALASLICIQSAMRTAAAVQGFSTTVRAIVRVQSRWRGLRERRRATAKVAAARQRIEDAASRWTIELTVGYRTRAALDILLSGSKLSAVMHACRTLEVTTRTLAGCADDTVQNDAVPVLYALMQSLNRSKPHLELLQCALNILVNLSNNASTTAAVYQADACVDVMLELLQTQRDNGELFTKATQLLSRGCCSTAPGFARRLQSGSKRLSSIHGILSRKLEMQVRYQPSSRVAAKQTAALRRSVESIEELLRLVNDPPRE</sequence>
<organism evidence="7 8">
    <name type="scientific">Plasmodiophora brassicae</name>
    <name type="common">Clubroot disease agent</name>
    <dbReference type="NCBI Taxonomy" id="37360"/>
    <lineage>
        <taxon>Eukaryota</taxon>
        <taxon>Sar</taxon>
        <taxon>Rhizaria</taxon>
        <taxon>Endomyxa</taxon>
        <taxon>Phytomyxea</taxon>
        <taxon>Plasmodiophorida</taxon>
        <taxon>Plasmodiophoridae</taxon>
        <taxon>Plasmodiophora</taxon>
    </lineage>
</organism>
<dbReference type="InterPro" id="IPR011989">
    <property type="entry name" value="ARM-like"/>
</dbReference>
<evidence type="ECO:0000313" key="8">
    <source>
        <dbReference type="Proteomes" id="UP000290189"/>
    </source>
</evidence>
<dbReference type="GO" id="GO:0051295">
    <property type="term" value="P:establishment of meiotic spindle localization"/>
    <property type="evidence" value="ECO:0007669"/>
    <property type="project" value="TreeGrafter"/>
</dbReference>
<keyword evidence="7" id="KW-0496">Mitochondrion</keyword>
<dbReference type="InterPro" id="IPR031549">
    <property type="entry name" value="ASH"/>
</dbReference>
<evidence type="ECO:0000259" key="6">
    <source>
        <dbReference type="PROSITE" id="PS50021"/>
    </source>
</evidence>
<dbReference type="GO" id="GO:0000922">
    <property type="term" value="C:spindle pole"/>
    <property type="evidence" value="ECO:0007669"/>
    <property type="project" value="TreeGrafter"/>
</dbReference>
<protein>
    <recommendedName>
        <fullName evidence="6">Calponin-homology (CH) domain-containing protein</fullName>
    </recommendedName>
</protein>
<dbReference type="SUPFAM" id="SSF48371">
    <property type="entry name" value="ARM repeat"/>
    <property type="match status" value="1"/>
</dbReference>
<proteinExistence type="predicted"/>
<dbReference type="Gene3D" id="1.10.418.10">
    <property type="entry name" value="Calponin-like domain"/>
    <property type="match status" value="2"/>
</dbReference>
<dbReference type="PANTHER" id="PTHR22706:SF1">
    <property type="entry name" value="ASSEMBLY FACTOR FOR SPINDLE MICROTUBULES"/>
    <property type="match status" value="1"/>
</dbReference>
<dbReference type="AlphaFoldDB" id="A0A3P3Y5A5"/>
<feature type="compositionally biased region" description="Polar residues" evidence="5">
    <location>
        <begin position="156"/>
        <end position="167"/>
    </location>
</feature>
<dbReference type="Gene3D" id="2.60.40.10">
    <property type="entry name" value="Immunoglobulins"/>
    <property type="match status" value="1"/>
</dbReference>
<feature type="domain" description="Calponin-homology (CH)" evidence="6">
    <location>
        <begin position="426"/>
        <end position="535"/>
    </location>
</feature>
<evidence type="ECO:0000256" key="2">
    <source>
        <dbReference type="ARBA" id="ARBA00022490"/>
    </source>
</evidence>
<dbReference type="PROSITE" id="PS50096">
    <property type="entry name" value="IQ"/>
    <property type="match status" value="1"/>
</dbReference>
<feature type="domain" description="Calponin-homology (CH)" evidence="6">
    <location>
        <begin position="577"/>
        <end position="705"/>
    </location>
</feature>
<dbReference type="EMBL" id="OVEO01000004">
    <property type="protein sequence ID" value="SPQ95363.1"/>
    <property type="molecule type" value="Genomic_DNA"/>
</dbReference>
<evidence type="ECO:0000256" key="3">
    <source>
        <dbReference type="ARBA" id="ARBA00022860"/>
    </source>
</evidence>
<dbReference type="Proteomes" id="UP000290189">
    <property type="component" value="Unassembled WGS sequence"/>
</dbReference>
<dbReference type="GO" id="GO:0005516">
    <property type="term" value="F:calmodulin binding"/>
    <property type="evidence" value="ECO:0007669"/>
    <property type="project" value="UniProtKB-KW"/>
</dbReference>
<comment type="subcellular location">
    <subcellularLocation>
        <location evidence="1">Cytoplasm</location>
    </subcellularLocation>
</comment>
<dbReference type="SUPFAM" id="SSF47576">
    <property type="entry name" value="Calponin-homology domain, CH-domain"/>
    <property type="match status" value="1"/>
</dbReference>
<dbReference type="InterPro" id="IPR001715">
    <property type="entry name" value="CH_dom"/>
</dbReference>
<dbReference type="Pfam" id="PF15780">
    <property type="entry name" value="ASH"/>
    <property type="match status" value="1"/>
</dbReference>
<keyword evidence="3" id="KW-0112">Calmodulin-binding</keyword>
<dbReference type="InterPro" id="IPR016024">
    <property type="entry name" value="ARM-type_fold"/>
</dbReference>
<dbReference type="GO" id="GO:0000278">
    <property type="term" value="P:mitotic cell cycle"/>
    <property type="evidence" value="ECO:0007669"/>
    <property type="project" value="TreeGrafter"/>
</dbReference>
<dbReference type="CDD" id="cd21224">
    <property type="entry name" value="CH_ASPM_rpt2"/>
    <property type="match status" value="1"/>
</dbReference>
<geneLocation type="mitochondrion" evidence="7"/>
<accession>A0A3P3Y5A5</accession>
<keyword evidence="4" id="KW-0175">Coiled coil</keyword>
<evidence type="ECO:0000256" key="1">
    <source>
        <dbReference type="ARBA" id="ARBA00004496"/>
    </source>
</evidence>
<dbReference type="InterPro" id="IPR051185">
    <property type="entry name" value="ASPM"/>
</dbReference>
<gene>
    <name evidence="7" type="ORF">PLBR_LOCUS2578</name>
</gene>